<proteinExistence type="predicted"/>
<reference evidence="1 2" key="4">
    <citation type="journal article" date="1995" name="Virology">
        <title>Identification, localization, transcription, and sequence analysis of the Choristoneura fumiferana nuclear polyhedrosis virus DNA polymerase gene.</title>
        <authorList>
            <person name="Liu J.J."/>
            <person name="Carstens E.B."/>
        </authorList>
    </citation>
    <scope>NUCLEOTIDE SEQUENCE [LARGE SCALE GENOMIC DNA]</scope>
</reference>
<reference evidence="1 2" key="6">
    <citation type="journal article" date="1996" name="Virology">
        <title>Identification, molecular cloning, and transcription analysis of the Choristoneura fumiferana nuclear polyhedrosis virus spindle-like protein gene.</title>
        <authorList>
            <person name="Liu J.J."/>
            <person name="Carstens E.B."/>
        </authorList>
    </citation>
    <scope>NUCLEOTIDE SEQUENCE [LARGE SCALE GENOMIC DNA]</scope>
</reference>
<dbReference type="EMBL" id="AF512031">
    <property type="protein sequence ID" value="AAP29823.1"/>
    <property type="molecule type" value="Genomic_DNA"/>
</dbReference>
<accession>Q7TLV5</accession>
<reference evidence="1 2" key="2">
    <citation type="journal article" date="1995" name="J. Gen. Virol.">
        <title>Characterization, sequencing and phylogeny of the ecdysteroid UDP-glucosyltransferase gene from two distinct nuclear polyhedrosis viruses isolated from Choristoneura fumiferana.</title>
        <authorList>
            <person name="Barrett J.W."/>
            <person name="Krell P.J."/>
            <person name="Arif B.M."/>
        </authorList>
    </citation>
    <scope>NUCLEOTIDE SEQUENCE [LARGE SCALE GENOMIC DNA]</scope>
</reference>
<keyword evidence="2" id="KW-1185">Reference proteome</keyword>
<sequence>MSKPARPSNLYRSSCKRNPSMPFKRVPALQAAAFAAVLRNNLFSAAQTLFGQQMFQDLCLAWAELYSDSVHVPYRIASTLGANDDNYAAVRTTLAKYLPAPNLPFIDGLGCMQFMHKDLKFVGILHMEHVDKCDKSIVQKGWDSIHVVCYVTKLDAEFFRKLRSCALRGSCVLAALLYNFYNETCDI</sequence>
<evidence type="ECO:0000313" key="1">
    <source>
        <dbReference type="EMBL" id="AAP29823.1"/>
    </source>
</evidence>
<reference evidence="1 2" key="8">
    <citation type="journal article" date="2002" name="Virus Res.">
        <title>Identification and molecular characterization of the baculovirus CfMNPV early genes: ie-1, ie-2 and pe38.</title>
        <authorList>
            <person name="Carstens E.B."/>
            <person name="Liu J.J."/>
            <person name="Dominy C."/>
        </authorList>
    </citation>
    <scope>NUCLEOTIDE SEQUENCE [LARGE SCALE GENOMIC DNA]</scope>
</reference>
<reference evidence="1 2" key="9">
    <citation type="journal article" date="2005" name="J. Gen. Virol.">
        <title>Analysis of the Choristoneura fumiferana nucleopolyhedrovirus genome.</title>
        <authorList>
            <person name="de Jong J.G."/>
            <person name="Lauzon H.A."/>
            <person name="Dominy C."/>
            <person name="Poloumienko A."/>
            <person name="Carstens E.B."/>
            <person name="Arif B.M."/>
            <person name="Krell P.J."/>
        </authorList>
    </citation>
    <scope>NUCLEOTIDE SEQUENCE [LARGE SCALE GENOMIC DNA]</scope>
</reference>
<dbReference type="OrthoDB" id="17728at10239"/>
<dbReference type="RefSeq" id="NP_848344.1">
    <property type="nucleotide sequence ID" value="NC_004778.3"/>
</dbReference>
<reference evidence="1 2" key="5">
    <citation type="journal article" date="1996" name="Virology">
        <title>Studies of Choristoneura fumiferana nuclear polyhedrosis virus gene expression in insect cells.</title>
        <authorList>
            <person name="Qiu W."/>
            <person name="Liu J.J."/>
            <person name="Carstens E.B."/>
        </authorList>
    </citation>
    <scope>NUCLEOTIDE SEQUENCE [LARGE SCALE GENOMIC DNA]</scope>
</reference>
<protein>
    <submittedName>
        <fullName evidence="1">Uncharacterized protein</fullName>
    </submittedName>
</protein>
<organism evidence="1 2">
    <name type="scientific">Choristoneura fumiferana nuclear polyhedrosis virus</name>
    <name type="common">CfMNPV</name>
    <dbReference type="NCBI Taxonomy" id="208973"/>
    <lineage>
        <taxon>Viruses</taxon>
        <taxon>Viruses incertae sedis</taxon>
        <taxon>Naldaviricetes</taxon>
        <taxon>Lefavirales</taxon>
        <taxon>Baculoviridae</taxon>
        <taxon>Alphabaculovirus</taxon>
        <taxon>Alphabaculovirus chofumiferanae</taxon>
    </lineage>
</organism>
<reference evidence="1 2" key="7">
    <citation type="journal article" date="2000" name="Virology">
        <title>Identification and molecular characterization of the Choristoneura fumiferana multicapsid nucleopolyhedrovirus genomic region encoding the regulatory genes pkip, p47, lef-12, and gta.</title>
        <authorList>
            <person name="Lapointe R."/>
            <person name="Back D.W."/>
            <person name="Ding Q."/>
            <person name="Carstens E.B."/>
        </authorList>
    </citation>
    <scope>NUCLEOTIDE SEQUENCE [LARGE SCALE GENOMIC DNA]</scope>
</reference>
<reference evidence="1 2" key="3">
    <citation type="journal article" date="1995" name="Virology">
        <title>Identification and analysis of a putative origin of DNA replication in the Choristoneura fumiferana multinucleocapsid nuclear polyhedrosis virus genome.</title>
        <authorList>
            <person name="Xie W.D."/>
            <person name="Arif B."/>
            <person name="Dobos P."/>
            <person name="Krell P.J."/>
        </authorList>
    </citation>
    <scope>NUCLEOTIDE SEQUENCE [LARGE SCALE GENOMIC DNA]</scope>
</reference>
<evidence type="ECO:0000313" key="2">
    <source>
        <dbReference type="Proteomes" id="UP000204418"/>
    </source>
</evidence>
<reference evidence="1 2" key="1">
    <citation type="journal article" date="1992" name="Virus Res.">
        <title>Identification of bent DNA and ARS fragments in the genome of Choristoneura fumiferana nuclear polyhedrosis virus.</title>
        <authorList>
            <person name="Lee H.Y."/>
            <person name="Arif B."/>
            <person name="Dobos P."/>
            <person name="Krell P."/>
        </authorList>
    </citation>
    <scope>NUCLEOTIDE SEQUENCE [LARGE SCALE GENOMIC DNA]</scope>
</reference>
<dbReference type="KEGG" id="vg:1482807"/>
<name>Q7TLV5_NPVCF</name>
<organismHost>
    <name type="scientific">Choristoneura fumiferana</name>
    <name type="common">Spruce budworm moth</name>
    <name type="synonym">Archips fumiferana</name>
    <dbReference type="NCBI Taxonomy" id="7141"/>
</organismHost>
<dbReference type="GeneID" id="1482807"/>
<dbReference type="Proteomes" id="UP000204418">
    <property type="component" value="Segment"/>
</dbReference>